<accession>A0A9P5P085</accession>
<dbReference type="GO" id="GO:0051726">
    <property type="term" value="P:regulation of cell cycle"/>
    <property type="evidence" value="ECO:0007669"/>
    <property type="project" value="TreeGrafter"/>
</dbReference>
<feature type="compositionally biased region" description="Polar residues" evidence="2">
    <location>
        <begin position="456"/>
        <end position="474"/>
    </location>
</feature>
<dbReference type="PANTHER" id="PTHR15154">
    <property type="entry name" value="HAMARTIN"/>
    <property type="match status" value="1"/>
</dbReference>
<dbReference type="InterPro" id="IPR007483">
    <property type="entry name" value="Hamartin"/>
</dbReference>
<dbReference type="OrthoDB" id="28737at2759"/>
<feature type="region of interest" description="Disordered" evidence="2">
    <location>
        <begin position="456"/>
        <end position="492"/>
    </location>
</feature>
<keyword evidence="1" id="KW-0175">Coiled coil</keyword>
<comment type="caution">
    <text evidence="3">The sequence shown here is derived from an EMBL/GenBank/DDBJ whole genome shotgun (WGS) entry which is preliminary data.</text>
</comment>
<evidence type="ECO:0000256" key="2">
    <source>
        <dbReference type="SAM" id="MobiDB-lite"/>
    </source>
</evidence>
<dbReference type="Proteomes" id="UP000724874">
    <property type="component" value="Unassembled WGS sequence"/>
</dbReference>
<dbReference type="GO" id="GO:0033596">
    <property type="term" value="C:TSC1-TSC2 complex"/>
    <property type="evidence" value="ECO:0007669"/>
    <property type="project" value="TreeGrafter"/>
</dbReference>
<dbReference type="PANTHER" id="PTHR15154:SF2">
    <property type="entry name" value="HAMARTIN"/>
    <property type="match status" value="1"/>
</dbReference>
<dbReference type="EMBL" id="JADNYJ010000005">
    <property type="protein sequence ID" value="KAF8911168.1"/>
    <property type="molecule type" value="Genomic_DNA"/>
</dbReference>
<evidence type="ECO:0000313" key="3">
    <source>
        <dbReference type="EMBL" id="KAF8911168.1"/>
    </source>
</evidence>
<gene>
    <name evidence="3" type="ORF">CPB84DRAFT_1842414</name>
</gene>
<organism evidence="3 4">
    <name type="scientific">Gymnopilus junonius</name>
    <name type="common">Spectacular rustgill mushroom</name>
    <name type="synonym">Gymnopilus spectabilis subsp. junonius</name>
    <dbReference type="NCBI Taxonomy" id="109634"/>
    <lineage>
        <taxon>Eukaryota</taxon>
        <taxon>Fungi</taxon>
        <taxon>Dikarya</taxon>
        <taxon>Basidiomycota</taxon>
        <taxon>Agaricomycotina</taxon>
        <taxon>Agaricomycetes</taxon>
        <taxon>Agaricomycetidae</taxon>
        <taxon>Agaricales</taxon>
        <taxon>Agaricineae</taxon>
        <taxon>Hymenogastraceae</taxon>
        <taxon>Gymnopilus</taxon>
    </lineage>
</organism>
<dbReference type="GO" id="GO:0032007">
    <property type="term" value="P:negative regulation of TOR signaling"/>
    <property type="evidence" value="ECO:0007669"/>
    <property type="project" value="TreeGrafter"/>
</dbReference>
<protein>
    <submittedName>
        <fullName evidence="3">Uncharacterized protein</fullName>
    </submittedName>
</protein>
<proteinExistence type="predicted"/>
<name>A0A9P5P085_GYMJU</name>
<reference evidence="3" key="1">
    <citation type="submission" date="2020-11" db="EMBL/GenBank/DDBJ databases">
        <authorList>
            <consortium name="DOE Joint Genome Institute"/>
            <person name="Ahrendt S."/>
            <person name="Riley R."/>
            <person name="Andreopoulos W."/>
            <person name="LaButti K."/>
            <person name="Pangilinan J."/>
            <person name="Ruiz-duenas F.J."/>
            <person name="Barrasa J.M."/>
            <person name="Sanchez-Garcia M."/>
            <person name="Camarero S."/>
            <person name="Miyauchi S."/>
            <person name="Serrano A."/>
            <person name="Linde D."/>
            <person name="Babiker R."/>
            <person name="Drula E."/>
            <person name="Ayuso-Fernandez I."/>
            <person name="Pacheco R."/>
            <person name="Padilla G."/>
            <person name="Ferreira P."/>
            <person name="Barriuso J."/>
            <person name="Kellner H."/>
            <person name="Castanera R."/>
            <person name="Alfaro M."/>
            <person name="Ramirez L."/>
            <person name="Pisabarro A.G."/>
            <person name="Kuo A."/>
            <person name="Tritt A."/>
            <person name="Lipzen A."/>
            <person name="He G."/>
            <person name="Yan M."/>
            <person name="Ng V."/>
            <person name="Cullen D."/>
            <person name="Martin F."/>
            <person name="Rosso M.-N."/>
            <person name="Henrissat B."/>
            <person name="Hibbett D."/>
            <person name="Martinez A.T."/>
            <person name="Grigoriev I.V."/>
        </authorList>
    </citation>
    <scope>NUCLEOTIDE SEQUENCE</scope>
    <source>
        <strain evidence="3">AH 44721</strain>
    </source>
</reference>
<feature type="coiled-coil region" evidence="1">
    <location>
        <begin position="604"/>
        <end position="677"/>
    </location>
</feature>
<evidence type="ECO:0000256" key="1">
    <source>
        <dbReference type="SAM" id="Coils"/>
    </source>
</evidence>
<dbReference type="AlphaFoldDB" id="A0A9P5P085"/>
<sequence length="870" mass="100141">MPNQSLPHLVRSVLEGSPDALPLNDLLTFVDDFVLECTEAEDPKGLVFQLEEELQTIYHEVVDYSCVGQTEVFLAVLHHLAPVLPSTSVISWFDLVLRPALREPKLPTQAVNHAKELIISALQKTHEAYVDKIGDFRRRLLELYLLDAFNEGSGDDVLEWAELTEEERQKRTQWKHNLEDILVKFGNERPEDLLNEIDRHFMNPSSRLQLFTLLNVFICAPNFTSAAQILPKLPLMEHLLFSLFLDNSSTACTLAVTLIVKLLPFFAVYAKEDLKEMLPRLFAILARIMCWKRRRASKGRTLPDEAVDVDFEKELEQETNPVLTVSPEVQWERLEMVFNVTTPLPPSSRPFFTMLYYLYPSNVLKFLRSPAQYLNDKNILNPYLETWEKALNEDEIRRRTENLVREHSCHPLLVWRDAIVELSGPEFWQQYGLARIVSEAAMLDIRNLAVGLQERYSSGDRQPSLQPWPSTSSPRDQEEDQSESPPPRFLHPIDLSSGKAVISLQDMVDTTIALKSNLDVEVIQPTSQWSHSLFSAAPLPTSEDDAKSPMAVLEEGPNALHIAQAISGLQREVLLRQNDLNFELWLSRENSKHIARLYQDRILMKTAEAERQGLYNKLRKYRAEVVRLEGELLEHKRQASNAKNKYADWNAELQKKLKELREEKKNWLSEAAALRTAEKEGKAHFAAQGKLLAGALEQVSGLETRWKENEHKIDRLRDYERQIEQHLKVQSMWDKDFAKFNDRENDILAMQNQYKQMEMHVASMEKALAESEDLVRQHRRQIQTLEAQLNQLKHKKDSPRMAFAEGLASFQAEKAALNEANAKLREENVVLKFEIEERVAMVELLKGQVSHQPLVSEPRASPTLSPRPFL</sequence>
<feature type="coiled-coil region" evidence="1">
    <location>
        <begin position="747"/>
        <end position="834"/>
    </location>
</feature>
<keyword evidence="4" id="KW-1185">Reference proteome</keyword>
<evidence type="ECO:0000313" key="4">
    <source>
        <dbReference type="Proteomes" id="UP000724874"/>
    </source>
</evidence>